<dbReference type="InterPro" id="IPR036291">
    <property type="entry name" value="NAD(P)-bd_dom_sf"/>
</dbReference>
<sequence>MSGIYNLSTGTEVSINRLVDEMGKLYPIADLQNIESRPGDIKRSILDNQKIKKDLDWVPKYLLDEGLAKVIDYYEDNQFVAPVKTEKEKKVKRIPFLPFYENIVLFAMFFGLS</sequence>
<dbReference type="Gene3D" id="3.90.25.10">
    <property type="entry name" value="UDP-galactose 4-epimerase, domain 1"/>
    <property type="match status" value="1"/>
</dbReference>
<protein>
    <submittedName>
        <fullName evidence="1">NAD-dependent dehydratase</fullName>
    </submittedName>
</protein>
<accession>A0A5C6URT1</accession>
<dbReference type="Proteomes" id="UP000321363">
    <property type="component" value="Unassembled WGS sequence"/>
</dbReference>
<feature type="non-terminal residue" evidence="1">
    <location>
        <position position="113"/>
    </location>
</feature>
<dbReference type="PANTHER" id="PTHR43000">
    <property type="entry name" value="DTDP-D-GLUCOSE 4,6-DEHYDRATASE-RELATED"/>
    <property type="match status" value="1"/>
</dbReference>
<organism evidence="1 2">
    <name type="scientific">Metabacillus litoralis</name>
    <dbReference type="NCBI Taxonomy" id="152268"/>
    <lineage>
        <taxon>Bacteria</taxon>
        <taxon>Bacillati</taxon>
        <taxon>Bacillota</taxon>
        <taxon>Bacilli</taxon>
        <taxon>Bacillales</taxon>
        <taxon>Bacillaceae</taxon>
        <taxon>Metabacillus</taxon>
    </lineage>
</organism>
<evidence type="ECO:0000313" key="2">
    <source>
        <dbReference type="Proteomes" id="UP000321363"/>
    </source>
</evidence>
<proteinExistence type="predicted"/>
<name>A0A5C6URT1_9BACI</name>
<dbReference type="EMBL" id="VOQF01000072">
    <property type="protein sequence ID" value="TXC74926.1"/>
    <property type="molecule type" value="Genomic_DNA"/>
</dbReference>
<comment type="caution">
    <text evidence="1">The sequence shown here is derived from an EMBL/GenBank/DDBJ whole genome shotgun (WGS) entry which is preliminary data.</text>
</comment>
<dbReference type="AlphaFoldDB" id="A0A5C6URT1"/>
<reference evidence="1 2" key="1">
    <citation type="journal article" date="2005" name="Int. J. Syst. Evol. Microbiol.">
        <title>Bacillus litoralis sp. nov., isolated from a tidal flat of the Yellow Sea in Korea.</title>
        <authorList>
            <person name="Yoon J.H."/>
            <person name="Oh T.K."/>
        </authorList>
    </citation>
    <scope>NUCLEOTIDE SEQUENCE [LARGE SCALE GENOMIC DNA]</scope>
    <source>
        <strain evidence="1 2">SW-211</strain>
    </source>
</reference>
<keyword evidence="2" id="KW-1185">Reference proteome</keyword>
<gene>
    <name evidence="1" type="ORF">FS935_23215</name>
</gene>
<dbReference type="SUPFAM" id="SSF51735">
    <property type="entry name" value="NAD(P)-binding Rossmann-fold domains"/>
    <property type="match status" value="1"/>
</dbReference>
<evidence type="ECO:0000313" key="1">
    <source>
        <dbReference type="EMBL" id="TXC74926.1"/>
    </source>
</evidence>